<gene>
    <name evidence="6" type="ORF">LX66_5009</name>
</gene>
<reference evidence="6 7" key="1">
    <citation type="journal article" date="2013" name="Stand. Genomic Sci.">
        <title>Genomic Encyclopedia of Type Strains, Phase I: The one thousand microbial genomes (KMG-I) project.</title>
        <authorList>
            <person name="Kyrpides N.C."/>
            <person name="Woyke T."/>
            <person name="Eisen J.A."/>
            <person name="Garrity G."/>
            <person name="Lilburn T.G."/>
            <person name="Beck B.J."/>
            <person name="Whitman W.B."/>
            <person name="Hugenholtz P."/>
            <person name="Klenk H.P."/>
        </authorList>
    </citation>
    <scope>NUCLEOTIDE SEQUENCE [LARGE SCALE GENOMIC DNA]</scope>
    <source>
        <strain evidence="6 7">DSM 13484</strain>
    </source>
</reference>
<evidence type="ECO:0008006" key="8">
    <source>
        <dbReference type="Google" id="ProtNLM"/>
    </source>
</evidence>
<feature type="transmembrane region" description="Helical" evidence="5">
    <location>
        <begin position="102"/>
        <end position="121"/>
    </location>
</feature>
<keyword evidence="7" id="KW-1185">Reference proteome</keyword>
<dbReference type="Proteomes" id="UP000316778">
    <property type="component" value="Unassembled WGS sequence"/>
</dbReference>
<dbReference type="AlphaFoldDB" id="A0A562SM73"/>
<evidence type="ECO:0000256" key="2">
    <source>
        <dbReference type="ARBA" id="ARBA00022692"/>
    </source>
</evidence>
<evidence type="ECO:0000313" key="7">
    <source>
        <dbReference type="Proteomes" id="UP000316778"/>
    </source>
</evidence>
<keyword evidence="2 5" id="KW-0812">Transmembrane</keyword>
<dbReference type="Pfam" id="PF09685">
    <property type="entry name" value="MamF_MmsF"/>
    <property type="match status" value="1"/>
</dbReference>
<name>A0A562SM73_CHIJA</name>
<evidence type="ECO:0000256" key="4">
    <source>
        <dbReference type="ARBA" id="ARBA00023136"/>
    </source>
</evidence>
<protein>
    <recommendedName>
        <fullName evidence="8">DUF4870 domain-containing protein</fullName>
    </recommendedName>
</protein>
<comment type="subcellular location">
    <subcellularLocation>
        <location evidence="1">Membrane</location>
        <topology evidence="1">Multi-pass membrane protein</topology>
    </subcellularLocation>
</comment>
<evidence type="ECO:0000256" key="1">
    <source>
        <dbReference type="ARBA" id="ARBA00004141"/>
    </source>
</evidence>
<proteinExistence type="predicted"/>
<organism evidence="6 7">
    <name type="scientific">Chitinophaga japonensis</name>
    <name type="common">Flexibacter japonensis</name>
    <dbReference type="NCBI Taxonomy" id="104662"/>
    <lineage>
        <taxon>Bacteria</taxon>
        <taxon>Pseudomonadati</taxon>
        <taxon>Bacteroidota</taxon>
        <taxon>Chitinophagia</taxon>
        <taxon>Chitinophagales</taxon>
        <taxon>Chitinophagaceae</taxon>
        <taxon>Chitinophaga</taxon>
    </lineage>
</organism>
<sequence>MEQKEEKTWGALVHLGGIIGMVILSFVGNIIGALVMWLIKRNDSAFIDNQGKEALNFQITLSFVNLAIGLLFSIRHGFWAFRRIWRDDFDFDHFDVFTFSSVSAYGIVWVLNVVFSVIAAVRASNGVAYRYPFSWRIVK</sequence>
<dbReference type="RefSeq" id="WP_145718523.1">
    <property type="nucleotide sequence ID" value="NZ_BAAAFY010000006.1"/>
</dbReference>
<keyword evidence="4 5" id="KW-0472">Membrane</keyword>
<feature type="transmembrane region" description="Helical" evidence="5">
    <location>
        <begin position="59"/>
        <end position="82"/>
    </location>
</feature>
<evidence type="ECO:0000313" key="6">
    <source>
        <dbReference type="EMBL" id="TWI82437.1"/>
    </source>
</evidence>
<evidence type="ECO:0000256" key="3">
    <source>
        <dbReference type="ARBA" id="ARBA00022989"/>
    </source>
</evidence>
<dbReference type="InterPro" id="IPR019109">
    <property type="entry name" value="MamF_MmsF"/>
</dbReference>
<feature type="transmembrane region" description="Helical" evidence="5">
    <location>
        <begin position="12"/>
        <end position="39"/>
    </location>
</feature>
<dbReference type="OrthoDB" id="9808930at2"/>
<evidence type="ECO:0000256" key="5">
    <source>
        <dbReference type="SAM" id="Phobius"/>
    </source>
</evidence>
<accession>A0A562SM73</accession>
<comment type="caution">
    <text evidence="6">The sequence shown here is derived from an EMBL/GenBank/DDBJ whole genome shotgun (WGS) entry which is preliminary data.</text>
</comment>
<keyword evidence="3 5" id="KW-1133">Transmembrane helix</keyword>
<dbReference type="EMBL" id="VLLG01000006">
    <property type="protein sequence ID" value="TWI82437.1"/>
    <property type="molecule type" value="Genomic_DNA"/>
</dbReference>